<dbReference type="eggNOG" id="COG4886">
    <property type="taxonomic scope" value="Bacteria"/>
</dbReference>
<dbReference type="RefSeq" id="WP_007790770.1">
    <property type="nucleotide sequence ID" value="NZ_ADGQ01000070.1"/>
</dbReference>
<name>E0E4P9_9FIRM</name>
<evidence type="ECO:0000313" key="1">
    <source>
        <dbReference type="EMBL" id="EFM64107.1"/>
    </source>
</evidence>
<sequence>MSILTEKQIKYGHNYFHKDEPDKRCIVEVSDYKGEKELIINCTQLGDSFTPQYKTAKDKKRVLEEWCDFLKNNKTAFTELTFVTRMPQELFNAVCEQENLKKLQIKWGLYPDISNLANLTKLEYLHLGSGASVSNIEAISKLKNLVALSVENFQKINDYSPIIGLKNLESLSIEGDGLGPQYIHVNSLDFLTEMKQLRFFSFLTVRLKSKDYTPILSLENLEYLSLRPCRETKKLYDELIKLPKLKYGLLITRPELYTK</sequence>
<dbReference type="Gene3D" id="3.80.10.10">
    <property type="entry name" value="Ribonuclease Inhibitor"/>
    <property type="match status" value="1"/>
</dbReference>
<dbReference type="Proteomes" id="UP000003244">
    <property type="component" value="Unassembled WGS sequence"/>
</dbReference>
<dbReference type="InterPro" id="IPR032675">
    <property type="entry name" value="LRR_dom_sf"/>
</dbReference>
<proteinExistence type="predicted"/>
<accession>E0E4P9</accession>
<comment type="caution">
    <text evidence="1">The sequence shown here is derived from an EMBL/GenBank/DDBJ whole genome shotgun (WGS) entry which is preliminary data.</text>
</comment>
<keyword evidence="2" id="KW-1185">Reference proteome</keyword>
<evidence type="ECO:0000313" key="2">
    <source>
        <dbReference type="Proteomes" id="UP000003244"/>
    </source>
</evidence>
<dbReference type="OrthoDB" id="5965518at2"/>
<protein>
    <recommendedName>
        <fullName evidence="3">Leucine Rich Repeat protein</fullName>
    </recommendedName>
</protein>
<organism evidence="1 2">
    <name type="scientific">Peptostreptococcus stomatis DSM 17678</name>
    <dbReference type="NCBI Taxonomy" id="596315"/>
    <lineage>
        <taxon>Bacteria</taxon>
        <taxon>Bacillati</taxon>
        <taxon>Bacillota</taxon>
        <taxon>Clostridia</taxon>
        <taxon>Peptostreptococcales</taxon>
        <taxon>Peptostreptococcaceae</taxon>
        <taxon>Peptostreptococcus</taxon>
    </lineage>
</organism>
<evidence type="ECO:0008006" key="3">
    <source>
        <dbReference type="Google" id="ProtNLM"/>
    </source>
</evidence>
<gene>
    <name evidence="1" type="ORF">HMPREF0634_0032</name>
</gene>
<dbReference type="EMBL" id="ADGQ01000070">
    <property type="protein sequence ID" value="EFM64107.1"/>
    <property type="molecule type" value="Genomic_DNA"/>
</dbReference>
<dbReference type="SUPFAM" id="SSF52058">
    <property type="entry name" value="L domain-like"/>
    <property type="match status" value="1"/>
</dbReference>
<reference evidence="1 2" key="1">
    <citation type="submission" date="2010-08" db="EMBL/GenBank/DDBJ databases">
        <authorList>
            <person name="Harkins D.M."/>
            <person name="Madupu R."/>
            <person name="Durkin A.S."/>
            <person name="Torralba M."/>
            <person name="Methe B."/>
            <person name="Sutton G.G."/>
            <person name="Nelson K.E."/>
        </authorList>
    </citation>
    <scope>NUCLEOTIDE SEQUENCE [LARGE SCALE GENOMIC DNA]</scope>
    <source>
        <strain evidence="1 2">DSM 17678</strain>
    </source>
</reference>
<dbReference type="GeneID" id="84801269"/>
<dbReference type="AlphaFoldDB" id="E0E4P9"/>
<dbReference type="STRING" id="596315.HMPREF0634_0032"/>